<gene>
    <name evidence="2" type="ORF">MNBD_ALPHA04-1182</name>
</gene>
<accession>A0A3B0R9P4</accession>
<dbReference type="InterPro" id="IPR004143">
    <property type="entry name" value="BPL_LPL_catalytic"/>
</dbReference>
<dbReference type="PANTHER" id="PTHR43679:SF2">
    <property type="entry name" value="OCTANOYL-[GCVH]:PROTEIN N-OCTANOYLTRANSFERASE"/>
    <property type="match status" value="1"/>
</dbReference>
<feature type="domain" description="BPL/LPL catalytic" evidence="1">
    <location>
        <begin position="33"/>
        <end position="224"/>
    </location>
</feature>
<evidence type="ECO:0000313" key="2">
    <source>
        <dbReference type="EMBL" id="VAV88899.1"/>
    </source>
</evidence>
<dbReference type="EMBL" id="UOEF01000061">
    <property type="protein sequence ID" value="VAV88899.1"/>
    <property type="molecule type" value="Genomic_DNA"/>
</dbReference>
<dbReference type="Pfam" id="PF21948">
    <property type="entry name" value="LplA-B_cat"/>
    <property type="match status" value="1"/>
</dbReference>
<protein>
    <submittedName>
        <fullName evidence="2">Lipoate-protein ligase A</fullName>
    </submittedName>
</protein>
<proteinExistence type="predicted"/>
<organism evidence="2">
    <name type="scientific">hydrothermal vent metagenome</name>
    <dbReference type="NCBI Taxonomy" id="652676"/>
    <lineage>
        <taxon>unclassified sequences</taxon>
        <taxon>metagenomes</taxon>
        <taxon>ecological metagenomes</taxon>
    </lineage>
</organism>
<dbReference type="Gene3D" id="3.30.930.10">
    <property type="entry name" value="Bira Bifunctional Protein, Domain 2"/>
    <property type="match status" value="1"/>
</dbReference>
<dbReference type="PROSITE" id="PS51733">
    <property type="entry name" value="BPL_LPL_CATALYTIC"/>
    <property type="match status" value="1"/>
</dbReference>
<evidence type="ECO:0000259" key="1">
    <source>
        <dbReference type="PROSITE" id="PS51733"/>
    </source>
</evidence>
<dbReference type="GO" id="GO:0016874">
    <property type="term" value="F:ligase activity"/>
    <property type="evidence" value="ECO:0007669"/>
    <property type="project" value="UniProtKB-KW"/>
</dbReference>
<name>A0A3B0R9P4_9ZZZZ</name>
<dbReference type="SUPFAM" id="SSF55681">
    <property type="entry name" value="Class II aaRS and biotin synthetases"/>
    <property type="match status" value="1"/>
</dbReference>
<dbReference type="CDD" id="cd16443">
    <property type="entry name" value="LplA"/>
    <property type="match status" value="1"/>
</dbReference>
<sequence>MMGSKVRVIDSGLRAGRENIALDLAMVEARQAGDIPDSFRFIHFKPCALVGRHQDLAQELNLDACKTRDVQTVRRVTGGGAIYMDEGQLGWSLVCDRGIFGTPSLTEITEKICKAAAAGLSLLGIKAAFRPRNDIEIGGKKISGTGGYFDDNILMFQGTIIIDSNTDNMRAVLNVPAHKLTKHDADGVEGRVTSLAAELADVPSMEQIQDALLSGFRSELGFDLEWGKLTTTEEKLASRHHEEEIGTDEFVAEISDPARASDIMCGTNKAGNLKAYVRVEGNLNNRVREVLFVGDIFITPPRALMDLEAFLRGALLDDIEVRTQEYFDDADIGLLSVQPSEFSDAILAAIKETA</sequence>
<dbReference type="InterPro" id="IPR050664">
    <property type="entry name" value="Octanoyltrans_LipM/LipL"/>
</dbReference>
<keyword evidence="2" id="KW-0436">Ligase</keyword>
<dbReference type="AlphaFoldDB" id="A0A3B0R9P4"/>
<dbReference type="PANTHER" id="PTHR43679">
    <property type="entry name" value="OCTANOYLTRANSFERASE LIPM-RELATED"/>
    <property type="match status" value="1"/>
</dbReference>
<dbReference type="InterPro" id="IPR045864">
    <property type="entry name" value="aa-tRNA-synth_II/BPL/LPL"/>
</dbReference>
<dbReference type="Gene3D" id="3.30.390.50">
    <property type="entry name" value="CO dehydrogenase flavoprotein, C-terminal domain"/>
    <property type="match status" value="1"/>
</dbReference>
<reference evidence="2" key="1">
    <citation type="submission" date="2018-06" db="EMBL/GenBank/DDBJ databases">
        <authorList>
            <person name="Zhirakovskaya E."/>
        </authorList>
    </citation>
    <scope>NUCLEOTIDE SEQUENCE</scope>
</reference>